<keyword evidence="3" id="KW-1185">Reference proteome</keyword>
<proteinExistence type="predicted"/>
<gene>
    <name evidence="1" type="ORF">HINF_LOCUS21903</name>
    <name evidence="2" type="ORF">HINF_LOCUS28001</name>
</gene>
<accession>A0AA86U9F8</accession>
<evidence type="ECO:0000313" key="3">
    <source>
        <dbReference type="Proteomes" id="UP001642409"/>
    </source>
</evidence>
<dbReference type="Proteomes" id="UP001642409">
    <property type="component" value="Unassembled WGS sequence"/>
</dbReference>
<evidence type="ECO:0000313" key="2">
    <source>
        <dbReference type="EMBL" id="CAL6021093.1"/>
    </source>
</evidence>
<comment type="caution">
    <text evidence="1">The sequence shown here is derived from an EMBL/GenBank/DDBJ whole genome shotgun (WGS) entry which is preliminary data.</text>
</comment>
<reference evidence="2 3" key="2">
    <citation type="submission" date="2024-07" db="EMBL/GenBank/DDBJ databases">
        <authorList>
            <person name="Akdeniz Z."/>
        </authorList>
    </citation>
    <scope>NUCLEOTIDE SEQUENCE [LARGE SCALE GENOMIC DNA]</scope>
</reference>
<dbReference type="EMBL" id="CATOUU010000564">
    <property type="protein sequence ID" value="CAI9934258.1"/>
    <property type="molecule type" value="Genomic_DNA"/>
</dbReference>
<name>A0AA86U9F8_9EUKA</name>
<dbReference type="EMBL" id="CAXDID020000088">
    <property type="protein sequence ID" value="CAL6021093.1"/>
    <property type="molecule type" value="Genomic_DNA"/>
</dbReference>
<protein>
    <submittedName>
        <fullName evidence="2">Hypothetical_protein</fullName>
    </submittedName>
</protein>
<dbReference type="AlphaFoldDB" id="A0AA86U9F8"/>
<organism evidence="1">
    <name type="scientific">Hexamita inflata</name>
    <dbReference type="NCBI Taxonomy" id="28002"/>
    <lineage>
        <taxon>Eukaryota</taxon>
        <taxon>Metamonada</taxon>
        <taxon>Diplomonadida</taxon>
        <taxon>Hexamitidae</taxon>
        <taxon>Hexamitinae</taxon>
        <taxon>Hexamita</taxon>
    </lineage>
</organism>
<evidence type="ECO:0000313" key="1">
    <source>
        <dbReference type="EMBL" id="CAI9934258.1"/>
    </source>
</evidence>
<sequence length="218" mass="24848">MKSQYASWTQNVPLTNTLMVLQYYTQLVTDGISPIQQCSQHIKLIYSALKIFQSVGYLLSTYSGLHALENQSPTINIFQIDFSQNDIFPLNTNAIEKIAITVQNIKPIISVTFLLYSFSALIQDYGIIVLAQSIDGVNWFINNHVLSLFCHPHLIQKMSETDEFMTPELRLHLKMVKDLQNDVNELKQRQSDFAEGAKIVQQQVAASRQIADRVIIKK</sequence>
<reference evidence="1" key="1">
    <citation type="submission" date="2023-06" db="EMBL/GenBank/DDBJ databases">
        <authorList>
            <person name="Kurt Z."/>
        </authorList>
    </citation>
    <scope>NUCLEOTIDE SEQUENCE</scope>
</reference>